<comment type="caution">
    <text evidence="1">The sequence shown here is derived from an EMBL/GenBank/DDBJ whole genome shotgun (WGS) entry which is preliminary data.</text>
</comment>
<name>A0A1E3X5B4_9BACT</name>
<reference evidence="1 2" key="1">
    <citation type="submission" date="2016-07" db="EMBL/GenBank/DDBJ databases">
        <title>Draft genome of Scalindua rubra, obtained from a brine-seawater interface in the Red Sea, sheds light on salt adaptation in anammox bacteria.</title>
        <authorList>
            <person name="Speth D.R."/>
            <person name="Lagkouvardos I."/>
            <person name="Wang Y."/>
            <person name="Qian P.-Y."/>
            <person name="Dutilh B.E."/>
            <person name="Jetten M.S."/>
        </authorList>
    </citation>
    <scope>NUCLEOTIDE SEQUENCE [LARGE SCALE GENOMIC DNA]</scope>
    <source>
        <strain evidence="1">BSI-1</strain>
    </source>
</reference>
<proteinExistence type="predicted"/>
<dbReference type="Proteomes" id="UP000094056">
    <property type="component" value="Unassembled WGS sequence"/>
</dbReference>
<feature type="non-terminal residue" evidence="1">
    <location>
        <position position="105"/>
    </location>
</feature>
<organism evidence="1 2">
    <name type="scientific">Candidatus Scalindua rubra</name>
    <dbReference type="NCBI Taxonomy" id="1872076"/>
    <lineage>
        <taxon>Bacteria</taxon>
        <taxon>Pseudomonadati</taxon>
        <taxon>Planctomycetota</taxon>
        <taxon>Candidatus Brocadiia</taxon>
        <taxon>Candidatus Brocadiales</taxon>
        <taxon>Candidatus Scalinduaceae</taxon>
        <taxon>Candidatus Scalindua</taxon>
    </lineage>
</organism>
<dbReference type="EMBL" id="MAYW01000171">
    <property type="protein sequence ID" value="ODS30830.1"/>
    <property type="molecule type" value="Genomic_DNA"/>
</dbReference>
<dbReference type="Pfam" id="PF14236">
    <property type="entry name" value="DruA"/>
    <property type="match status" value="1"/>
</dbReference>
<protein>
    <submittedName>
        <fullName evidence="1">Uncharacterized protein</fullName>
    </submittedName>
</protein>
<accession>A0A1E3X5B4</accession>
<gene>
    <name evidence="1" type="ORF">SCARUB_04061</name>
</gene>
<dbReference type="AlphaFoldDB" id="A0A1E3X5B4"/>
<sequence length="105" mass="12371">MMPIIVEDSVEHKTPNGLKVQRLEDLGEIELILLSGEEDPNYADWKEMIETRHYLHSSKLFGQQIKYLVKSLRYGWIGALAFASAAWRLQLRDERIGWDDERRQK</sequence>
<evidence type="ECO:0000313" key="2">
    <source>
        <dbReference type="Proteomes" id="UP000094056"/>
    </source>
</evidence>
<dbReference type="InterPro" id="IPR025639">
    <property type="entry name" value="DruA"/>
</dbReference>
<evidence type="ECO:0000313" key="1">
    <source>
        <dbReference type="EMBL" id="ODS30830.1"/>
    </source>
</evidence>